<accession>A0A6N6WH83</accession>
<evidence type="ECO:0000313" key="4">
    <source>
        <dbReference type="Proteomes" id="UP000463700"/>
    </source>
</evidence>
<sequence length="58" mass="5969">MRLKDRVALITGAQRGIGYAIAERFVAEGAKVVLADVTDATAEVDALCASGSEACSAR</sequence>
<dbReference type="Gene3D" id="3.40.50.720">
    <property type="entry name" value="NAD(P)-binding Rossmann-like Domain"/>
    <property type="match status" value="1"/>
</dbReference>
<comment type="caution">
    <text evidence="3">The sequence shown here is derived from an EMBL/GenBank/DDBJ whole genome shotgun (WGS) entry which is preliminary data.</text>
</comment>
<gene>
    <name evidence="3" type="ORF">FSO04_13515</name>
</gene>
<dbReference type="SUPFAM" id="SSF51735">
    <property type="entry name" value="NAD(P)-binding Rossmann-fold domains"/>
    <property type="match status" value="1"/>
</dbReference>
<comment type="similarity">
    <text evidence="1">Belongs to the short-chain dehydrogenases/reductases (SDR) family.</text>
</comment>
<evidence type="ECO:0000313" key="3">
    <source>
        <dbReference type="EMBL" id="KAE8759421.1"/>
    </source>
</evidence>
<evidence type="ECO:0000256" key="1">
    <source>
        <dbReference type="ARBA" id="ARBA00006484"/>
    </source>
</evidence>
<dbReference type="Pfam" id="PF00106">
    <property type="entry name" value="adh_short"/>
    <property type="match status" value="1"/>
</dbReference>
<dbReference type="AlphaFoldDB" id="A0A6N6WH83"/>
<dbReference type="EMBL" id="VOSW01000022">
    <property type="protein sequence ID" value="KAE8759421.1"/>
    <property type="molecule type" value="Genomic_DNA"/>
</dbReference>
<dbReference type="InterPro" id="IPR036291">
    <property type="entry name" value="NAD(P)-bd_dom_sf"/>
</dbReference>
<dbReference type="PANTHER" id="PTHR43669">
    <property type="entry name" value="5-KETO-D-GLUCONATE 5-REDUCTASE"/>
    <property type="match status" value="1"/>
</dbReference>
<name>A0A6N6WH83_9BURK</name>
<dbReference type="Proteomes" id="UP000463700">
    <property type="component" value="Unassembled WGS sequence"/>
</dbReference>
<organism evidence="3 4">
    <name type="scientific">Paraburkholderia madseniana</name>
    <dbReference type="NCBI Taxonomy" id="2599607"/>
    <lineage>
        <taxon>Bacteria</taxon>
        <taxon>Pseudomonadati</taxon>
        <taxon>Pseudomonadota</taxon>
        <taxon>Betaproteobacteria</taxon>
        <taxon>Burkholderiales</taxon>
        <taxon>Burkholderiaceae</taxon>
        <taxon>Paraburkholderia</taxon>
    </lineage>
</organism>
<dbReference type="PANTHER" id="PTHR43669:SF3">
    <property type="entry name" value="ALCOHOL DEHYDROGENASE, PUTATIVE (AFU_ORTHOLOGUE AFUA_3G03445)-RELATED"/>
    <property type="match status" value="1"/>
</dbReference>
<dbReference type="OrthoDB" id="5786478at2"/>
<reference evidence="3 4" key="1">
    <citation type="journal article" date="2020" name="Int. J. Syst. Evol. Microbiol.">
        <title>Paraburkholderia madseniana sp. nov., a phenolic acid-degrading bacterium isolated from acidic forest soil.</title>
        <authorList>
            <person name="Wilhelm R.C."/>
            <person name="Murphy S.J.L."/>
            <person name="Feriancek N.M."/>
            <person name="Karasz D.C."/>
            <person name="DeRito C.M."/>
            <person name="Newman J.D."/>
            <person name="Buckley D.H."/>
        </authorList>
    </citation>
    <scope>NUCLEOTIDE SEQUENCE [LARGE SCALE GENOMIC DNA]</scope>
    <source>
        <strain evidence="3 4">RP11</strain>
    </source>
</reference>
<dbReference type="GO" id="GO:0016491">
    <property type="term" value="F:oxidoreductase activity"/>
    <property type="evidence" value="ECO:0007669"/>
    <property type="project" value="UniProtKB-KW"/>
</dbReference>
<protein>
    <submittedName>
        <fullName evidence="3">SDR family NAD(P)-dependent oxidoreductase</fullName>
    </submittedName>
</protein>
<evidence type="ECO:0000256" key="2">
    <source>
        <dbReference type="ARBA" id="ARBA00023002"/>
    </source>
</evidence>
<keyword evidence="2" id="KW-0560">Oxidoreductase</keyword>
<proteinExistence type="inferred from homology"/>
<dbReference type="InterPro" id="IPR002347">
    <property type="entry name" value="SDR_fam"/>
</dbReference>